<reference evidence="2" key="1">
    <citation type="journal article" date="2014" name="Int. J. Syst. Evol. Microbiol.">
        <title>Complete genome sequence of Corynebacterium casei LMG S-19264T (=DSM 44701T), isolated from a smear-ripened cheese.</title>
        <authorList>
            <consortium name="US DOE Joint Genome Institute (JGI-PGF)"/>
            <person name="Walter F."/>
            <person name="Albersmeier A."/>
            <person name="Kalinowski J."/>
            <person name="Ruckert C."/>
        </authorList>
    </citation>
    <scope>NUCLEOTIDE SEQUENCE</scope>
    <source>
        <strain evidence="2">JCM 3131</strain>
    </source>
</reference>
<dbReference type="EMBL" id="BMQK01000003">
    <property type="protein sequence ID" value="GGQ51582.1"/>
    <property type="molecule type" value="Genomic_DNA"/>
</dbReference>
<organism evidence="2 3">
    <name type="scientific">Streptomyces ruber</name>
    <dbReference type="NCBI Taxonomy" id="83378"/>
    <lineage>
        <taxon>Bacteria</taxon>
        <taxon>Bacillati</taxon>
        <taxon>Actinomycetota</taxon>
        <taxon>Actinomycetes</taxon>
        <taxon>Kitasatosporales</taxon>
        <taxon>Streptomycetaceae</taxon>
        <taxon>Streptomyces</taxon>
    </lineage>
</organism>
<evidence type="ECO:0000313" key="3">
    <source>
        <dbReference type="Proteomes" id="UP000620156"/>
    </source>
</evidence>
<dbReference type="GO" id="GO:0045017">
    <property type="term" value="P:glycerolipid biosynthetic process"/>
    <property type="evidence" value="ECO:0007669"/>
    <property type="project" value="InterPro"/>
</dbReference>
<dbReference type="AlphaFoldDB" id="A0A918BAE0"/>
<accession>A0A918BAE0</accession>
<protein>
    <recommendedName>
        <fullName evidence="1">O-acyltransferase WSD1-like N-terminal domain-containing protein</fullName>
    </recommendedName>
</protein>
<reference evidence="2" key="2">
    <citation type="submission" date="2020-09" db="EMBL/GenBank/DDBJ databases">
        <authorList>
            <person name="Sun Q."/>
            <person name="Ohkuma M."/>
        </authorList>
    </citation>
    <scope>NUCLEOTIDE SEQUENCE</scope>
    <source>
        <strain evidence="2">JCM 3131</strain>
    </source>
</reference>
<dbReference type="GO" id="GO:0004144">
    <property type="term" value="F:diacylglycerol O-acyltransferase activity"/>
    <property type="evidence" value="ECO:0007669"/>
    <property type="project" value="InterPro"/>
</dbReference>
<comment type="caution">
    <text evidence="2">The sequence shown here is derived from an EMBL/GenBank/DDBJ whole genome shotgun (WGS) entry which is preliminary data.</text>
</comment>
<gene>
    <name evidence="2" type="ORF">GCM10010145_21110</name>
</gene>
<dbReference type="RefSeq" id="WP_189216426.1">
    <property type="nucleotide sequence ID" value="NZ_BMQK01000003.1"/>
</dbReference>
<dbReference type="SUPFAM" id="SSF52777">
    <property type="entry name" value="CoA-dependent acyltransferases"/>
    <property type="match status" value="1"/>
</dbReference>
<dbReference type="InterPro" id="IPR004255">
    <property type="entry name" value="O-acyltransferase_WSD1_N"/>
</dbReference>
<sequence length="417" mass="44146">MRLSVVDQGHIRSGQPGTIGIAALFSGDPLDLAQVRSRVGARWGGLDRMSWVLRRPTGPAAVSGHHWSPAGPFVPETHVVASGEGLESVLTSGVSRPLPAGRPLWRLVVAENATPAGEHALVLLAHHGLLDGRSLETLFRLLMDDAATPRPPGPAAPRPPAVPAALRRELQRLGARGQSLPVAAEEARPELAVVELPPEVVGAARRQPARGRGATLNELLLASLAGALRACYGPLGHWPDGAVPVYATLPVDLRARQNTYELGNIVTALRVPLPVDAPSAVDRLRTCQQLVASLQHRCDAHRAALPTVEAAARLVPGLSNAMARRLVRPDVTPTVCTAFKWRDNPCALNGRRLTRVLPVPQLNPPGSANLCLVQTADAYTLTVVSHLRPGDATMLGDAVTRELEELAAPTHHATAGT</sequence>
<keyword evidence="3" id="KW-1185">Reference proteome</keyword>
<evidence type="ECO:0000313" key="2">
    <source>
        <dbReference type="EMBL" id="GGQ51582.1"/>
    </source>
</evidence>
<dbReference type="Pfam" id="PF03007">
    <property type="entry name" value="WS_DGAT_cat"/>
    <property type="match status" value="1"/>
</dbReference>
<feature type="domain" description="O-acyltransferase WSD1-like N-terminal" evidence="1">
    <location>
        <begin position="95"/>
        <end position="182"/>
    </location>
</feature>
<name>A0A918BAE0_9ACTN</name>
<evidence type="ECO:0000259" key="1">
    <source>
        <dbReference type="Pfam" id="PF03007"/>
    </source>
</evidence>
<dbReference type="Proteomes" id="UP000620156">
    <property type="component" value="Unassembled WGS sequence"/>
</dbReference>
<dbReference type="InterPro" id="IPR023213">
    <property type="entry name" value="CAT-like_dom_sf"/>
</dbReference>
<dbReference type="Gene3D" id="3.30.559.10">
    <property type="entry name" value="Chloramphenicol acetyltransferase-like domain"/>
    <property type="match status" value="1"/>
</dbReference>
<proteinExistence type="predicted"/>